<organism evidence="2 3">
    <name type="scientific">candidate division WOR_3 bacterium SM23_60</name>
    <dbReference type="NCBI Taxonomy" id="1703780"/>
    <lineage>
        <taxon>Bacteria</taxon>
        <taxon>Bacteria division WOR-3</taxon>
    </lineage>
</organism>
<dbReference type="AlphaFoldDB" id="A0A0S8GJL4"/>
<dbReference type="PROSITE" id="PS50005">
    <property type="entry name" value="TPR"/>
    <property type="match status" value="4"/>
</dbReference>
<comment type="caution">
    <text evidence="2">The sequence shown here is derived from an EMBL/GenBank/DDBJ whole genome shotgun (WGS) entry which is preliminary data.</text>
</comment>
<protein>
    <submittedName>
        <fullName evidence="2">Uncharacterized protein</fullName>
    </submittedName>
</protein>
<evidence type="ECO:0000313" key="3">
    <source>
        <dbReference type="Proteomes" id="UP000051096"/>
    </source>
</evidence>
<proteinExistence type="predicted"/>
<feature type="repeat" description="TPR" evidence="1">
    <location>
        <begin position="361"/>
        <end position="394"/>
    </location>
</feature>
<dbReference type="SMART" id="SM00028">
    <property type="entry name" value="TPR"/>
    <property type="match status" value="12"/>
</dbReference>
<feature type="repeat" description="TPR" evidence="1">
    <location>
        <begin position="293"/>
        <end position="326"/>
    </location>
</feature>
<gene>
    <name evidence="2" type="ORF">AMJ87_05915</name>
</gene>
<name>A0A0S8GJL4_UNCW3</name>
<dbReference type="InterPro" id="IPR019734">
    <property type="entry name" value="TPR_rpt"/>
</dbReference>
<dbReference type="Pfam" id="PF13181">
    <property type="entry name" value="TPR_8"/>
    <property type="match status" value="3"/>
</dbReference>
<reference evidence="2 3" key="1">
    <citation type="journal article" date="2015" name="Microbiome">
        <title>Genomic resolution of linkages in carbon, nitrogen, and sulfur cycling among widespread estuary sediment bacteria.</title>
        <authorList>
            <person name="Baker B.J."/>
            <person name="Lazar C.S."/>
            <person name="Teske A.P."/>
            <person name="Dick G.J."/>
        </authorList>
    </citation>
    <scope>NUCLEOTIDE SEQUENCE [LARGE SCALE GENOMIC DNA]</scope>
    <source>
        <strain evidence="2">SM23_60</strain>
    </source>
</reference>
<accession>A0A0S8GJL4</accession>
<dbReference type="PANTHER" id="PTHR12558">
    <property type="entry name" value="CELL DIVISION CYCLE 16,23,27"/>
    <property type="match status" value="1"/>
</dbReference>
<dbReference type="Pfam" id="PF13414">
    <property type="entry name" value="TPR_11"/>
    <property type="match status" value="1"/>
</dbReference>
<dbReference type="PANTHER" id="PTHR12558:SF13">
    <property type="entry name" value="CELL DIVISION CYCLE PROTEIN 27 HOMOLOG"/>
    <property type="match status" value="1"/>
</dbReference>
<evidence type="ECO:0000313" key="2">
    <source>
        <dbReference type="EMBL" id="KPK72012.1"/>
    </source>
</evidence>
<sequence>MAFITIWRILAAALLCAQPETPYELYSIGAQLELDGKIMQAIEQYERARMLGPESPEIFTALANAYYKLGQFDAGIAVAVEGVERFPEDIDVCITAAVGYIGKGDVKSAIFYYERARERDPANRDTYFGLSVLYESSGALTQARHVLIDMPDTLKSADVYVRLGTLAGKEDDHATAIAYYHRAYNMDTTSIPALLGIGTAYDLQNIADSSIYYYEKSLQDDSLLLTVGKRLIELYADVEEYRKMASMAKRILVLDYNDGYIRRNLGYALYQMGMLEPALMEFLICVGLEPEDTYARFHAGRIYLETGAYDAALSEIKQAIAIDPDFVELWVYRGFIGIETEDFEAAQYAFTEAAYRGADVVQIYYLLGVVEEMKDQYEPAYFYYHKSLKSDPKNLATLEALAHLCDRVDKKGEAVRTFERIIEVDSVNATALNYVGYWFAERSEKLDYALELIDRALEQEPDNGFFIDSRGWAFYQMGRYEQARDDLERASELVEDAVIFEHLGDVYIKLKNTEKARAAYEKGLEFEPDNNILKRKLQSIGK</sequence>
<dbReference type="Pfam" id="PF14559">
    <property type="entry name" value="TPR_19"/>
    <property type="match status" value="1"/>
</dbReference>
<dbReference type="Proteomes" id="UP000051096">
    <property type="component" value="Unassembled WGS sequence"/>
</dbReference>
<dbReference type="EMBL" id="LJUO01000044">
    <property type="protein sequence ID" value="KPK72012.1"/>
    <property type="molecule type" value="Genomic_DNA"/>
</dbReference>
<dbReference type="Gene3D" id="1.25.40.10">
    <property type="entry name" value="Tetratricopeptide repeat domain"/>
    <property type="match status" value="4"/>
</dbReference>
<dbReference type="InterPro" id="IPR011990">
    <property type="entry name" value="TPR-like_helical_dom_sf"/>
</dbReference>
<feature type="repeat" description="TPR" evidence="1">
    <location>
        <begin position="157"/>
        <end position="190"/>
    </location>
</feature>
<feature type="repeat" description="TPR" evidence="1">
    <location>
        <begin position="497"/>
        <end position="530"/>
    </location>
</feature>
<keyword evidence="1" id="KW-0802">TPR repeat</keyword>
<dbReference type="SUPFAM" id="SSF48452">
    <property type="entry name" value="TPR-like"/>
    <property type="match status" value="3"/>
</dbReference>
<evidence type="ECO:0000256" key="1">
    <source>
        <dbReference type="PROSITE-ProRule" id="PRU00339"/>
    </source>
</evidence>